<evidence type="ECO:0000256" key="4">
    <source>
        <dbReference type="ARBA" id="ARBA00022989"/>
    </source>
</evidence>
<dbReference type="CDD" id="cd17319">
    <property type="entry name" value="MFS_ExuT_GudP_like"/>
    <property type="match status" value="1"/>
</dbReference>
<dbReference type="EMBL" id="BAABJR010000005">
    <property type="protein sequence ID" value="GAA5207770.1"/>
    <property type="molecule type" value="Genomic_DNA"/>
</dbReference>
<dbReference type="InterPro" id="IPR050382">
    <property type="entry name" value="MFS_Na/Anion_cotransporter"/>
</dbReference>
<evidence type="ECO:0000313" key="9">
    <source>
        <dbReference type="EMBL" id="GAA5207770.1"/>
    </source>
</evidence>
<reference evidence="10" key="1">
    <citation type="journal article" date="2019" name="Int. J. Syst. Evol. Microbiol.">
        <title>The Global Catalogue of Microorganisms (GCM) 10K type strain sequencing project: providing services to taxonomists for standard genome sequencing and annotation.</title>
        <authorList>
            <consortium name="The Broad Institute Genomics Platform"/>
            <consortium name="The Broad Institute Genome Sequencing Center for Infectious Disease"/>
            <person name="Wu L."/>
            <person name="Ma J."/>
        </authorList>
    </citation>
    <scope>NUCLEOTIDE SEQUENCE [LARGE SCALE GENOMIC DNA]</scope>
    <source>
        <strain evidence="10">JCM 18306</strain>
    </source>
</reference>
<feature type="transmembrane region" description="Helical" evidence="7">
    <location>
        <begin position="84"/>
        <end position="111"/>
    </location>
</feature>
<feature type="transmembrane region" description="Helical" evidence="7">
    <location>
        <begin position="310"/>
        <end position="328"/>
    </location>
</feature>
<feature type="region of interest" description="Disordered" evidence="6">
    <location>
        <begin position="432"/>
        <end position="452"/>
    </location>
</feature>
<proteinExistence type="predicted"/>
<dbReference type="Gene3D" id="1.20.1250.20">
    <property type="entry name" value="MFS general substrate transporter like domains"/>
    <property type="match status" value="2"/>
</dbReference>
<dbReference type="Proteomes" id="UP001499878">
    <property type="component" value="Unassembled WGS sequence"/>
</dbReference>
<feature type="transmembrane region" description="Helical" evidence="7">
    <location>
        <begin position="235"/>
        <end position="257"/>
    </location>
</feature>
<gene>
    <name evidence="9" type="ORF">GCM10023323_24630</name>
</gene>
<evidence type="ECO:0000256" key="6">
    <source>
        <dbReference type="SAM" id="MobiDB-lite"/>
    </source>
</evidence>
<evidence type="ECO:0000256" key="7">
    <source>
        <dbReference type="SAM" id="Phobius"/>
    </source>
</evidence>
<name>A0ABP9T0Q1_9ACTN</name>
<keyword evidence="10" id="KW-1185">Reference proteome</keyword>
<accession>A0ABP9T0Q1</accession>
<evidence type="ECO:0000256" key="3">
    <source>
        <dbReference type="ARBA" id="ARBA00022692"/>
    </source>
</evidence>
<keyword evidence="5 7" id="KW-0472">Membrane</keyword>
<evidence type="ECO:0000256" key="2">
    <source>
        <dbReference type="ARBA" id="ARBA00022475"/>
    </source>
</evidence>
<keyword evidence="2" id="KW-1003">Cell membrane</keyword>
<feature type="transmembrane region" description="Helical" evidence="7">
    <location>
        <begin position="269"/>
        <end position="289"/>
    </location>
</feature>
<sequence length="452" mass="48274">MTQVPPPAPPPGRVRWSMIWLSFGAITINYLDRANLSIALPSMQEELDLSKTVTGLLLGAFFWTYAAFLPGAGYLVDRFGARRMMAFALIAWSVSTMLVGAATGFIVLLMLRLLLGAVESPAYPSSSQIVGRWFPVRERGMAASIFDSGGRAGTAIALPVTTAVIAWLGWRGSFVAAGMLGLAFSVLWLKFYRDVDEHPRLGEAERAYIRDGATATAGQDGPPAMPWLQLLRYRTVWGMVLGFFCLSFVLYFFITWFPSYLVDERGFDLLKLGFLGMLPALLAIPAQWFGGWLQKWLLVRGRSVTYARKFPLVTGLVLSSVIVLAGYVENAYAALALLALSQCALCFAASSLWALPADVAPSPANVGSIAGIQGLASNLAGFVSPLVVGALLDTFDGSYLVPLAVAGGMSLVGALVYGFVLRSLVPLGSDRPGRGEGGKGAAAEPVKPEATA</sequence>
<feature type="transmembrane region" description="Helical" evidence="7">
    <location>
        <begin position="367"/>
        <end position="387"/>
    </location>
</feature>
<keyword evidence="3 7" id="KW-0812">Transmembrane</keyword>
<feature type="transmembrane region" description="Helical" evidence="7">
    <location>
        <begin position="399"/>
        <end position="421"/>
    </location>
</feature>
<organism evidence="9 10">
    <name type="scientific">Streptomyces thinghirensis</name>
    <dbReference type="NCBI Taxonomy" id="551547"/>
    <lineage>
        <taxon>Bacteria</taxon>
        <taxon>Bacillati</taxon>
        <taxon>Actinomycetota</taxon>
        <taxon>Actinomycetes</taxon>
        <taxon>Kitasatosporales</taxon>
        <taxon>Streptomycetaceae</taxon>
        <taxon>Streptomyces</taxon>
    </lineage>
</organism>
<dbReference type="PANTHER" id="PTHR11662">
    <property type="entry name" value="SOLUTE CARRIER FAMILY 17"/>
    <property type="match status" value="1"/>
</dbReference>
<feature type="domain" description="Major facilitator superfamily (MFS) profile" evidence="8">
    <location>
        <begin position="18"/>
        <end position="425"/>
    </location>
</feature>
<evidence type="ECO:0000259" key="8">
    <source>
        <dbReference type="PROSITE" id="PS50850"/>
    </source>
</evidence>
<dbReference type="InterPro" id="IPR036259">
    <property type="entry name" value="MFS_trans_sf"/>
</dbReference>
<comment type="caution">
    <text evidence="9">The sequence shown here is derived from an EMBL/GenBank/DDBJ whole genome shotgun (WGS) entry which is preliminary data.</text>
</comment>
<dbReference type="PIRSF" id="PIRSF002808">
    <property type="entry name" value="Hexose_phosphate_transp"/>
    <property type="match status" value="1"/>
</dbReference>
<dbReference type="SUPFAM" id="SSF103473">
    <property type="entry name" value="MFS general substrate transporter"/>
    <property type="match status" value="1"/>
</dbReference>
<dbReference type="PANTHER" id="PTHR11662:SF399">
    <property type="entry name" value="FI19708P1-RELATED"/>
    <property type="match status" value="1"/>
</dbReference>
<keyword evidence="4 7" id="KW-1133">Transmembrane helix</keyword>
<dbReference type="Pfam" id="PF07690">
    <property type="entry name" value="MFS_1"/>
    <property type="match status" value="1"/>
</dbReference>
<dbReference type="PROSITE" id="PS50850">
    <property type="entry name" value="MFS"/>
    <property type="match status" value="1"/>
</dbReference>
<dbReference type="InterPro" id="IPR020846">
    <property type="entry name" value="MFS_dom"/>
</dbReference>
<protein>
    <submittedName>
        <fullName evidence="9">MFS transporter</fullName>
    </submittedName>
</protein>
<dbReference type="InterPro" id="IPR000849">
    <property type="entry name" value="Sugar_P_transporter"/>
</dbReference>
<evidence type="ECO:0000313" key="10">
    <source>
        <dbReference type="Proteomes" id="UP001499878"/>
    </source>
</evidence>
<evidence type="ECO:0000256" key="1">
    <source>
        <dbReference type="ARBA" id="ARBA00004651"/>
    </source>
</evidence>
<comment type="subcellular location">
    <subcellularLocation>
        <location evidence="1">Cell membrane</location>
        <topology evidence="1">Multi-pass membrane protein</topology>
    </subcellularLocation>
</comment>
<feature type="transmembrane region" description="Helical" evidence="7">
    <location>
        <begin position="174"/>
        <end position="192"/>
    </location>
</feature>
<dbReference type="RefSeq" id="WP_345629511.1">
    <property type="nucleotide sequence ID" value="NZ_BAABJR010000005.1"/>
</dbReference>
<feature type="transmembrane region" description="Helical" evidence="7">
    <location>
        <begin position="52"/>
        <end position="72"/>
    </location>
</feature>
<evidence type="ECO:0000256" key="5">
    <source>
        <dbReference type="ARBA" id="ARBA00023136"/>
    </source>
</evidence>
<dbReference type="InterPro" id="IPR011701">
    <property type="entry name" value="MFS"/>
</dbReference>
<feature type="transmembrane region" description="Helical" evidence="7">
    <location>
        <begin position="334"/>
        <end position="355"/>
    </location>
</feature>